<dbReference type="GeneID" id="94427966"/>
<dbReference type="EMBL" id="MIGC01002148">
    <property type="protein sequence ID" value="PHJ21590.1"/>
    <property type="molecule type" value="Genomic_DNA"/>
</dbReference>
<proteinExistence type="predicted"/>
<dbReference type="VEuPathDB" id="ToxoDB:CSUI_004567"/>
<evidence type="ECO:0000313" key="2">
    <source>
        <dbReference type="EMBL" id="PHJ21590.1"/>
    </source>
</evidence>
<gene>
    <name evidence="2" type="ORF">CSUI_004567</name>
</gene>
<keyword evidence="3" id="KW-1185">Reference proteome</keyword>
<reference evidence="2 3" key="1">
    <citation type="journal article" date="2017" name="Int. J. Parasitol.">
        <title>The genome of the protozoan parasite Cystoisospora suis and a reverse vaccinology approach to identify vaccine candidates.</title>
        <authorList>
            <person name="Palmieri N."/>
            <person name="Shrestha A."/>
            <person name="Ruttkowski B."/>
            <person name="Beck T."/>
            <person name="Vogl C."/>
            <person name="Tomley F."/>
            <person name="Blake D.P."/>
            <person name="Joachim A."/>
        </authorList>
    </citation>
    <scope>NUCLEOTIDE SEQUENCE [LARGE SCALE GENOMIC DNA]</scope>
    <source>
        <strain evidence="2 3">Wien I</strain>
    </source>
</reference>
<dbReference type="Proteomes" id="UP000221165">
    <property type="component" value="Unassembled WGS sequence"/>
</dbReference>
<name>A0A2C6KM92_9APIC</name>
<protein>
    <submittedName>
        <fullName evidence="2">Uncharacterized protein</fullName>
    </submittedName>
</protein>
<feature type="region of interest" description="Disordered" evidence="1">
    <location>
        <begin position="66"/>
        <end position="90"/>
    </location>
</feature>
<dbReference type="AlphaFoldDB" id="A0A2C6KM92"/>
<organism evidence="2 3">
    <name type="scientific">Cystoisospora suis</name>
    <dbReference type="NCBI Taxonomy" id="483139"/>
    <lineage>
        <taxon>Eukaryota</taxon>
        <taxon>Sar</taxon>
        <taxon>Alveolata</taxon>
        <taxon>Apicomplexa</taxon>
        <taxon>Conoidasida</taxon>
        <taxon>Coccidia</taxon>
        <taxon>Eucoccidiorida</taxon>
        <taxon>Eimeriorina</taxon>
        <taxon>Sarcocystidae</taxon>
        <taxon>Cystoisospora</taxon>
    </lineage>
</organism>
<evidence type="ECO:0000313" key="3">
    <source>
        <dbReference type="Proteomes" id="UP000221165"/>
    </source>
</evidence>
<dbReference type="RefSeq" id="XP_067923272.1">
    <property type="nucleotide sequence ID" value="XM_068064755.1"/>
</dbReference>
<accession>A0A2C6KM92</accession>
<sequence>MRSLTREIMESVPPPLYGGVNKNWSDGICLDGVLADALRSAGAHLEFAGAAQASYVSSLLSRRQRQAGRTSVASGRGAATRQHPTPLASGWLDKDLDRELTLSSAAQPSATGERDDPTRGVFAAGVRDLTNFYVGQFELTSEVLESQRVTVQRLLLSHPHPDSFARAALFRQRSVSYFSLLEPDVLKVLVKRLVFTLHGLTNAVSDDTAEGEERARGEIWDDLLSTLGELDAVLWALPTASESATRRES</sequence>
<comment type="caution">
    <text evidence="2">The sequence shown here is derived from an EMBL/GenBank/DDBJ whole genome shotgun (WGS) entry which is preliminary data.</text>
</comment>
<evidence type="ECO:0000256" key="1">
    <source>
        <dbReference type="SAM" id="MobiDB-lite"/>
    </source>
</evidence>